<sequence>MAVRTLELTDPTFTPKAQRNALEKLALRFIRDERDLPFVWLSLQMTFVLIPLAIVLYWPGVFRWWMAPLYWAVLFGAFFDRYILMLHNTSHKPLFKREHGWAKFYIPWVLGPFCGETPETYYIHHITMHHAEGNLPRDLSSTMKYQRDSLVDFLRYWSDFFFLSIFKLAAYQLGKKRPRLFAWMIAGELSFYALVALGLALAPGPTLTIFVVPFLLCRFLMMCGNWGQHAFIDQNDPGNSYKSSITCINVRYNQRAFNDGYHISHHLVANRHWTEHPGELLANRAKYAANGAIIFQGIDFFQVWFFLMLKRYDVLAKHFVDLAEQPRSDEEIIALLKSRVQRFDVSRPEVLAAVPA</sequence>
<feature type="transmembrane region" description="Helical" evidence="1">
    <location>
        <begin position="153"/>
        <end position="174"/>
    </location>
</feature>
<dbReference type="Proteomes" id="UP000034883">
    <property type="component" value="Chromosome"/>
</dbReference>
<dbReference type="InterPro" id="IPR005804">
    <property type="entry name" value="FA_desaturase_dom"/>
</dbReference>
<accession>A0A0F6W6V9</accession>
<dbReference type="EMBL" id="CP011125">
    <property type="protein sequence ID" value="AKF09018.1"/>
    <property type="molecule type" value="Genomic_DNA"/>
</dbReference>
<evidence type="ECO:0000256" key="1">
    <source>
        <dbReference type="SAM" id="Phobius"/>
    </source>
</evidence>
<keyword evidence="4" id="KW-1185">Reference proteome</keyword>
<reference evidence="3 4" key="1">
    <citation type="submission" date="2015-03" db="EMBL/GenBank/DDBJ databases">
        <title>Genome assembly of Sandaracinus amylolyticus DSM 53668.</title>
        <authorList>
            <person name="Sharma G."/>
            <person name="Subramanian S."/>
        </authorList>
    </citation>
    <scope>NUCLEOTIDE SEQUENCE [LARGE SCALE GENOMIC DNA]</scope>
    <source>
        <strain evidence="3 4">DSM 53668</strain>
    </source>
</reference>
<keyword evidence="1" id="KW-0472">Membrane</keyword>
<protein>
    <recommendedName>
        <fullName evidence="2">Fatty acid desaturase domain-containing protein</fullName>
    </recommendedName>
</protein>
<feature type="domain" description="Fatty acid desaturase" evidence="2">
    <location>
        <begin position="64"/>
        <end position="288"/>
    </location>
</feature>
<keyword evidence="1" id="KW-1133">Transmembrane helix</keyword>
<organism evidence="3 4">
    <name type="scientific">Sandaracinus amylolyticus</name>
    <dbReference type="NCBI Taxonomy" id="927083"/>
    <lineage>
        <taxon>Bacteria</taxon>
        <taxon>Pseudomonadati</taxon>
        <taxon>Myxococcota</taxon>
        <taxon>Polyangia</taxon>
        <taxon>Polyangiales</taxon>
        <taxon>Sandaracinaceae</taxon>
        <taxon>Sandaracinus</taxon>
    </lineage>
</organism>
<proteinExistence type="predicted"/>
<dbReference type="PANTHER" id="PTHR36459">
    <property type="entry name" value="ORF"/>
    <property type="match status" value="1"/>
</dbReference>
<name>A0A0F6W6V9_9BACT</name>
<dbReference type="OrthoDB" id="634389at2"/>
<dbReference type="GO" id="GO:0006629">
    <property type="term" value="P:lipid metabolic process"/>
    <property type="evidence" value="ECO:0007669"/>
    <property type="project" value="InterPro"/>
</dbReference>
<dbReference type="Pfam" id="PF00487">
    <property type="entry name" value="FA_desaturase"/>
    <property type="match status" value="1"/>
</dbReference>
<evidence type="ECO:0000313" key="4">
    <source>
        <dbReference type="Proteomes" id="UP000034883"/>
    </source>
</evidence>
<dbReference type="KEGG" id="samy:DB32_006167"/>
<gene>
    <name evidence="3" type="ORF">DB32_006167</name>
</gene>
<dbReference type="AlphaFoldDB" id="A0A0F6W6V9"/>
<feature type="transmembrane region" description="Helical" evidence="1">
    <location>
        <begin position="38"/>
        <end position="58"/>
    </location>
</feature>
<keyword evidence="1" id="KW-0812">Transmembrane</keyword>
<feature type="transmembrane region" description="Helical" evidence="1">
    <location>
        <begin position="287"/>
        <end position="309"/>
    </location>
</feature>
<dbReference type="STRING" id="927083.DB32_006167"/>
<feature type="transmembrane region" description="Helical" evidence="1">
    <location>
        <begin position="64"/>
        <end position="84"/>
    </location>
</feature>
<dbReference type="PANTHER" id="PTHR36459:SF1">
    <property type="entry name" value="FATTY ACID DESATURASE DOMAIN-CONTAINING PROTEIN-RELATED"/>
    <property type="match status" value="1"/>
</dbReference>
<evidence type="ECO:0000313" key="3">
    <source>
        <dbReference type="EMBL" id="AKF09018.1"/>
    </source>
</evidence>
<dbReference type="RefSeq" id="WP_053236108.1">
    <property type="nucleotide sequence ID" value="NZ_CP011125.1"/>
</dbReference>
<evidence type="ECO:0000259" key="2">
    <source>
        <dbReference type="Pfam" id="PF00487"/>
    </source>
</evidence>